<reference evidence="2" key="1">
    <citation type="submission" date="2022-07" db="EMBL/GenBank/DDBJ databases">
        <title>Chromosome-level genome of Muraenolepis orangiensis.</title>
        <authorList>
            <person name="Kim J."/>
        </authorList>
    </citation>
    <scope>NUCLEOTIDE SEQUENCE</scope>
    <source>
        <strain evidence="2">KU_S4_2022</strain>
        <tissue evidence="2">Muscle</tissue>
    </source>
</reference>
<dbReference type="Proteomes" id="UP001148018">
    <property type="component" value="Unassembled WGS sequence"/>
</dbReference>
<proteinExistence type="predicted"/>
<organism evidence="2 3">
    <name type="scientific">Muraenolepis orangiensis</name>
    <name type="common">Patagonian moray cod</name>
    <dbReference type="NCBI Taxonomy" id="630683"/>
    <lineage>
        <taxon>Eukaryota</taxon>
        <taxon>Metazoa</taxon>
        <taxon>Chordata</taxon>
        <taxon>Craniata</taxon>
        <taxon>Vertebrata</taxon>
        <taxon>Euteleostomi</taxon>
        <taxon>Actinopterygii</taxon>
        <taxon>Neopterygii</taxon>
        <taxon>Teleostei</taxon>
        <taxon>Neoteleostei</taxon>
        <taxon>Acanthomorphata</taxon>
        <taxon>Zeiogadaria</taxon>
        <taxon>Gadariae</taxon>
        <taxon>Gadiformes</taxon>
        <taxon>Muraenolepidoidei</taxon>
        <taxon>Muraenolepididae</taxon>
        <taxon>Muraenolepis</taxon>
    </lineage>
</organism>
<dbReference type="EMBL" id="JANIIK010000046">
    <property type="protein sequence ID" value="KAJ3602222.1"/>
    <property type="molecule type" value="Genomic_DNA"/>
</dbReference>
<evidence type="ECO:0000256" key="1">
    <source>
        <dbReference type="SAM" id="MobiDB-lite"/>
    </source>
</evidence>
<name>A0A9Q0ED14_9TELE</name>
<feature type="region of interest" description="Disordered" evidence="1">
    <location>
        <begin position="68"/>
        <end position="104"/>
    </location>
</feature>
<comment type="caution">
    <text evidence="2">The sequence shown here is derived from an EMBL/GenBank/DDBJ whole genome shotgun (WGS) entry which is preliminary data.</text>
</comment>
<sequence length="104" mass="10798">MLVFRLDRERLHTRLGEGCAAGPHAAGPSCSRALMQQQARMQQGPGCLRAVQQGPGCMRAFMQQGPHAAGPSCSRALMQQGPHAAGPWLPEGRAAGPGCEGPAA</sequence>
<gene>
    <name evidence="2" type="ORF">NHX12_029981</name>
</gene>
<evidence type="ECO:0000313" key="2">
    <source>
        <dbReference type="EMBL" id="KAJ3602222.1"/>
    </source>
</evidence>
<accession>A0A9Q0ED14</accession>
<evidence type="ECO:0000313" key="3">
    <source>
        <dbReference type="Proteomes" id="UP001148018"/>
    </source>
</evidence>
<protein>
    <submittedName>
        <fullName evidence="2">Uncharacterized protein</fullName>
    </submittedName>
</protein>
<keyword evidence="3" id="KW-1185">Reference proteome</keyword>
<dbReference type="AlphaFoldDB" id="A0A9Q0ED14"/>